<dbReference type="PANTHER" id="PTHR36966:SF1">
    <property type="entry name" value="REP-ASSOCIATED TYROSINE TRANSPOSASE"/>
    <property type="match status" value="1"/>
</dbReference>
<dbReference type="Gene3D" id="3.30.70.1290">
    <property type="entry name" value="Transposase IS200-like"/>
    <property type="match status" value="1"/>
</dbReference>
<dbReference type="SMART" id="SM01321">
    <property type="entry name" value="Y1_Tnp"/>
    <property type="match status" value="1"/>
</dbReference>
<feature type="domain" description="Transposase IS200-like" evidence="1">
    <location>
        <begin position="4"/>
        <end position="135"/>
    </location>
</feature>
<evidence type="ECO:0000313" key="2">
    <source>
        <dbReference type="EMBL" id="OIR12066.1"/>
    </source>
</evidence>
<dbReference type="PANTHER" id="PTHR36966">
    <property type="entry name" value="REP-ASSOCIATED TYROSINE TRANSPOSASE"/>
    <property type="match status" value="1"/>
</dbReference>
<dbReference type="InterPro" id="IPR052715">
    <property type="entry name" value="RAYT_transposase"/>
</dbReference>
<proteinExistence type="predicted"/>
<reference evidence="2" key="1">
    <citation type="submission" date="2016-10" db="EMBL/GenBank/DDBJ databases">
        <title>Sequence of Gallionella enrichment culture.</title>
        <authorList>
            <person name="Poehlein A."/>
            <person name="Muehling M."/>
            <person name="Daniel R."/>
        </authorList>
    </citation>
    <scope>NUCLEOTIDE SEQUENCE</scope>
</reference>
<gene>
    <name evidence="2" type="ORF">GALL_63170</name>
</gene>
<dbReference type="NCBIfam" id="NF047646">
    <property type="entry name" value="REP_Tyr_transpos"/>
    <property type="match status" value="1"/>
</dbReference>
<dbReference type="SUPFAM" id="SSF143422">
    <property type="entry name" value="Transposase IS200-like"/>
    <property type="match status" value="1"/>
</dbReference>
<dbReference type="GO" id="GO:0004803">
    <property type="term" value="F:transposase activity"/>
    <property type="evidence" value="ECO:0007669"/>
    <property type="project" value="InterPro"/>
</dbReference>
<evidence type="ECO:0000259" key="1">
    <source>
        <dbReference type="SMART" id="SM01321"/>
    </source>
</evidence>
<accession>A0A1J5SU63</accession>
<dbReference type="EMBL" id="MLJW01000018">
    <property type="protein sequence ID" value="OIR12066.1"/>
    <property type="molecule type" value="Genomic_DNA"/>
</dbReference>
<protein>
    <recommendedName>
        <fullName evidence="1">Transposase IS200-like domain-containing protein</fullName>
    </recommendedName>
</protein>
<dbReference type="GO" id="GO:0043565">
    <property type="term" value="F:sequence-specific DNA binding"/>
    <property type="evidence" value="ECO:0007669"/>
    <property type="project" value="TreeGrafter"/>
</dbReference>
<dbReference type="AlphaFoldDB" id="A0A1J5SU63"/>
<organism evidence="2">
    <name type="scientific">mine drainage metagenome</name>
    <dbReference type="NCBI Taxonomy" id="410659"/>
    <lineage>
        <taxon>unclassified sequences</taxon>
        <taxon>metagenomes</taxon>
        <taxon>ecological metagenomes</taxon>
    </lineage>
</organism>
<dbReference type="InterPro" id="IPR036515">
    <property type="entry name" value="Transposase_17_sf"/>
</dbReference>
<dbReference type="GO" id="GO:0006313">
    <property type="term" value="P:DNA transposition"/>
    <property type="evidence" value="ECO:0007669"/>
    <property type="project" value="InterPro"/>
</dbReference>
<dbReference type="InterPro" id="IPR002686">
    <property type="entry name" value="Transposase_17"/>
</dbReference>
<name>A0A1J5SU63_9ZZZZ</name>
<sequence length="171" mass="20290">MQLTQYYAQFFTATILEWKPLLKEDKYKDIIIESLRFLVKEKRVVVYAFVIMSNHIHLVWQIQAGHTKENVQRNFLKFTGQMIKYDLQKNNTALLESFLVKAKDRQYQFWERNALSIDLFSEAVLMQKIKYIHQNPVKAGLCNLAETYKYSSAKFYETGKDDFGFIEHVQG</sequence>
<comment type="caution">
    <text evidence="2">The sequence shown here is derived from an EMBL/GenBank/DDBJ whole genome shotgun (WGS) entry which is preliminary data.</text>
</comment>